<feature type="signal peptide" evidence="1">
    <location>
        <begin position="1"/>
        <end position="17"/>
    </location>
</feature>
<evidence type="ECO:0000256" key="1">
    <source>
        <dbReference type="SAM" id="SignalP"/>
    </source>
</evidence>
<sequence>MKKLLFILLLSPILGFAQTPEYLMFEITSLKVSPDKAAQVETAMGAHNKKYHATGQYGVRVYTVGNGPNSGDYKWVMGPGPWSGLDARPDDPLHNLDWDGNVARNLVSATTEYIQFDPKLSRFPSDFNVNKLFVRYIDVARGKMDKVKELLDKVHKVYMDKIPGETYGVYFNEMPSTSSGRDITIVSFFDKYAWMSKDDGFDAKYDEVYGKGSSAAFWTDWMANTVGLETELWEYKADLSGLPAAVKAADRQ</sequence>
<keyword evidence="1" id="KW-0732">Signal</keyword>
<evidence type="ECO:0000313" key="2">
    <source>
        <dbReference type="EMBL" id="MBK9981864.1"/>
    </source>
</evidence>
<feature type="chain" id="PRO_5039701774" description="NIPSNAP family containing protein" evidence="1">
    <location>
        <begin position="18"/>
        <end position="252"/>
    </location>
</feature>
<evidence type="ECO:0000313" key="3">
    <source>
        <dbReference type="Proteomes" id="UP000808337"/>
    </source>
</evidence>
<reference evidence="2 3" key="1">
    <citation type="submission" date="2020-10" db="EMBL/GenBank/DDBJ databases">
        <title>Connecting structure to function with the recovery of over 1000 high-quality activated sludge metagenome-assembled genomes encoding full-length rRNA genes using long-read sequencing.</title>
        <authorList>
            <person name="Singleton C.M."/>
            <person name="Petriglieri F."/>
            <person name="Kristensen J.M."/>
            <person name="Kirkegaard R.H."/>
            <person name="Michaelsen T.Y."/>
            <person name="Andersen M.H."/>
            <person name="Karst S.M."/>
            <person name="Dueholm M.S."/>
            <person name="Nielsen P.H."/>
            <person name="Albertsen M."/>
        </authorList>
    </citation>
    <scope>NUCLEOTIDE SEQUENCE [LARGE SCALE GENOMIC DNA]</scope>
    <source>
        <strain evidence="2">Ribe_18-Q3-R11-54_MAXAC.273</strain>
    </source>
</reference>
<organism evidence="2 3">
    <name type="scientific">Candidatus Opimibacter skivensis</name>
    <dbReference type="NCBI Taxonomy" id="2982028"/>
    <lineage>
        <taxon>Bacteria</taxon>
        <taxon>Pseudomonadati</taxon>
        <taxon>Bacteroidota</taxon>
        <taxon>Saprospiria</taxon>
        <taxon>Saprospirales</taxon>
        <taxon>Saprospiraceae</taxon>
        <taxon>Candidatus Opimibacter</taxon>
    </lineage>
</organism>
<gene>
    <name evidence="2" type="ORF">IPP15_05475</name>
</gene>
<comment type="caution">
    <text evidence="2">The sequence shown here is derived from an EMBL/GenBank/DDBJ whole genome shotgun (WGS) entry which is preliminary data.</text>
</comment>
<evidence type="ECO:0008006" key="4">
    <source>
        <dbReference type="Google" id="ProtNLM"/>
    </source>
</evidence>
<proteinExistence type="predicted"/>
<dbReference type="AlphaFoldDB" id="A0A9D7XM55"/>
<dbReference type="EMBL" id="JADKGY010000001">
    <property type="protein sequence ID" value="MBK9981864.1"/>
    <property type="molecule type" value="Genomic_DNA"/>
</dbReference>
<protein>
    <recommendedName>
        <fullName evidence="4">NIPSNAP family containing protein</fullName>
    </recommendedName>
</protein>
<accession>A0A9D7XM55</accession>
<name>A0A9D7XM55_9BACT</name>
<dbReference type="Proteomes" id="UP000808337">
    <property type="component" value="Unassembled WGS sequence"/>
</dbReference>